<dbReference type="PANTHER" id="PTHR30024:SF43">
    <property type="entry name" value="BLL4572 PROTEIN"/>
    <property type="match status" value="1"/>
</dbReference>
<comment type="subcellular location">
    <subcellularLocation>
        <location evidence="1">Cell inner membrane</location>
    </subcellularLocation>
</comment>
<name>A0A7T4MSF8_9MICC</name>
<dbReference type="PROSITE" id="PS51318">
    <property type="entry name" value="TAT"/>
    <property type="match status" value="1"/>
</dbReference>
<keyword evidence="3" id="KW-1003">Cell membrane</keyword>
<sequence>MSPRRSSAQHGPQPDPVSRTQHRPGEGPGRRTVLRRAAVTGLGLAGAGLTGVGAWAAGDALGASGGSPEPAALRIGYLPITDAAPLLVGHARGLFAQEGAPTADPILFRSWASLCAAFISSEVDAIHLLMPLAFHLRYGLGSDARVMAWNHVNGSALTVAPEIRDVAQLAGRTVAVPAWWSVHNVLLQRLLRDAGLRPVIRRSPEAQETALVVMSPADMLPALHQRTISGFVVADPFNAAATARGVGKTLRFLGDVWRHHACCVTVLRGDLVDDAPERTEAFLRGLVRAQAWTREHREEASRLLADGLLPQPQPIILRALTDHPDAASAVHHRDWAGELIDFVPYPFPGFTTRLLEEMRATVVDAPRDFLDGLDAARVHEDLVVTGPVRAAIEELGGSSVFGLDGYERTEQLDG</sequence>
<evidence type="ECO:0000256" key="4">
    <source>
        <dbReference type="ARBA" id="ARBA00022519"/>
    </source>
</evidence>
<dbReference type="EMBL" id="CP066078">
    <property type="protein sequence ID" value="QQC58795.1"/>
    <property type="molecule type" value="Genomic_DNA"/>
</dbReference>
<feature type="region of interest" description="Disordered" evidence="7">
    <location>
        <begin position="1"/>
        <end position="31"/>
    </location>
</feature>
<dbReference type="InterPro" id="IPR006311">
    <property type="entry name" value="TAT_signal"/>
</dbReference>
<dbReference type="CDD" id="cd13553">
    <property type="entry name" value="PBP2_NrtA_CpmA_like"/>
    <property type="match status" value="1"/>
</dbReference>
<dbReference type="GO" id="GO:0005886">
    <property type="term" value="C:plasma membrane"/>
    <property type="evidence" value="ECO:0007669"/>
    <property type="project" value="UniProtKB-SubCell"/>
</dbReference>
<reference evidence="8 9" key="1">
    <citation type="submission" date="2020-12" db="EMBL/GenBank/DDBJ databases">
        <title>FDA dAtabase for Regulatory Grade micrObial Sequences (FDA-ARGOS): Supporting development and validation of Infectious Disease Dx tests.</title>
        <authorList>
            <person name="Sproer C."/>
            <person name="Gronow S."/>
            <person name="Severitt S."/>
            <person name="Schroder I."/>
            <person name="Tallon L."/>
            <person name="Sadzewicz L."/>
            <person name="Zhao X."/>
            <person name="Boylan J."/>
            <person name="Ott S."/>
            <person name="Bowen H."/>
            <person name="Vavikolanu K."/>
            <person name="Mehta A."/>
            <person name="Aluvathingal J."/>
            <person name="Nadendla S."/>
            <person name="Lowell S."/>
            <person name="Myers T."/>
            <person name="Yan Y."/>
            <person name="Sichtig H."/>
        </authorList>
    </citation>
    <scope>NUCLEOTIDE SEQUENCE [LARGE SCALE GENOMIC DNA]</scope>
    <source>
        <strain evidence="8 9">FDAARGOS_1001</strain>
    </source>
</reference>
<evidence type="ECO:0000256" key="3">
    <source>
        <dbReference type="ARBA" id="ARBA00022475"/>
    </source>
</evidence>
<protein>
    <submittedName>
        <fullName evidence="8">ABC transporter substrate-binding protein</fullName>
    </submittedName>
</protein>
<comment type="similarity">
    <text evidence="6">Belongs to the CmpA/NrtA family.</text>
</comment>
<dbReference type="PANTHER" id="PTHR30024">
    <property type="entry name" value="ALIPHATIC SULFONATES-BINDING PROTEIN-RELATED"/>
    <property type="match status" value="1"/>
</dbReference>
<evidence type="ECO:0000256" key="5">
    <source>
        <dbReference type="ARBA" id="ARBA00023136"/>
    </source>
</evidence>
<evidence type="ECO:0000256" key="1">
    <source>
        <dbReference type="ARBA" id="ARBA00004533"/>
    </source>
</evidence>
<organism evidence="8 9">
    <name type="scientific">Rothia kristinae</name>
    <dbReference type="NCBI Taxonomy" id="37923"/>
    <lineage>
        <taxon>Bacteria</taxon>
        <taxon>Bacillati</taxon>
        <taxon>Actinomycetota</taxon>
        <taxon>Actinomycetes</taxon>
        <taxon>Micrococcales</taxon>
        <taxon>Micrococcaceae</taxon>
        <taxon>Rothia</taxon>
    </lineage>
</organism>
<feature type="compositionally biased region" description="Polar residues" evidence="7">
    <location>
        <begin position="1"/>
        <end position="10"/>
    </location>
</feature>
<keyword evidence="4" id="KW-0997">Cell inner membrane</keyword>
<evidence type="ECO:0000313" key="8">
    <source>
        <dbReference type="EMBL" id="QQC58795.1"/>
    </source>
</evidence>
<evidence type="ECO:0000313" key="9">
    <source>
        <dbReference type="Proteomes" id="UP000595221"/>
    </source>
</evidence>
<gene>
    <name evidence="8" type="ORF">I6H58_07365</name>
</gene>
<proteinExistence type="inferred from homology"/>
<dbReference type="Proteomes" id="UP000595221">
    <property type="component" value="Chromosome"/>
</dbReference>
<dbReference type="InterPro" id="IPR044527">
    <property type="entry name" value="NrtA/CpmA_ABC-bd_dom"/>
</dbReference>
<accession>A0A7T4MSF8</accession>
<dbReference type="AlphaFoldDB" id="A0A7T4MSF8"/>
<keyword evidence="2" id="KW-0813">Transport</keyword>
<evidence type="ECO:0000256" key="7">
    <source>
        <dbReference type="SAM" id="MobiDB-lite"/>
    </source>
</evidence>
<dbReference type="Pfam" id="PF13379">
    <property type="entry name" value="NMT1_2"/>
    <property type="match status" value="1"/>
</dbReference>
<dbReference type="Gene3D" id="3.40.190.10">
    <property type="entry name" value="Periplasmic binding protein-like II"/>
    <property type="match status" value="2"/>
</dbReference>
<evidence type="ECO:0000256" key="2">
    <source>
        <dbReference type="ARBA" id="ARBA00022448"/>
    </source>
</evidence>
<keyword evidence="5" id="KW-0472">Membrane</keyword>
<dbReference type="SUPFAM" id="SSF53850">
    <property type="entry name" value="Periplasmic binding protein-like II"/>
    <property type="match status" value="1"/>
</dbReference>
<evidence type="ECO:0000256" key="6">
    <source>
        <dbReference type="ARBA" id="ARBA00024031"/>
    </source>
</evidence>